<evidence type="ECO:0000256" key="1">
    <source>
        <dbReference type="SAM" id="MobiDB-lite"/>
    </source>
</evidence>
<dbReference type="EMBL" id="PQ287320">
    <property type="protein sequence ID" value="XHV10543.1"/>
    <property type="molecule type" value="Genomic_DNA"/>
</dbReference>
<gene>
    <name evidence="2" type="ORF">BL57_071</name>
</gene>
<sequence>MTTYVYIEGQDDFAIYIASDEETIAVDPVRVDAGSSDGVPYPYPPDDGQSPIETPDPVPVTVEMNEEGPMGKTGPQGPQGLQGIPGDSVLTDPGDLILLFNNRLI</sequence>
<protein>
    <recommendedName>
        <fullName evidence="3">Tail fiber protein</fullName>
    </recommendedName>
</protein>
<evidence type="ECO:0008006" key="3">
    <source>
        <dbReference type="Google" id="ProtNLM"/>
    </source>
</evidence>
<reference evidence="2" key="1">
    <citation type="submission" date="2024-10" db="EMBL/GenBank/DDBJ databases">
        <title>Genetic diversity among independent isolates of the Dolichocephalovirinae subfamily.</title>
        <authorList>
            <person name="Ely B."/>
            <person name="Thomas Q."/>
            <person name="Mohammadi T."/>
        </authorList>
    </citation>
    <scope>NUCLEOTIDE SEQUENCE</scope>
</reference>
<dbReference type="Gene3D" id="1.20.5.320">
    <property type="entry name" value="6-Phosphogluconate Dehydrogenase, domain 3"/>
    <property type="match status" value="1"/>
</dbReference>
<evidence type="ECO:0000313" key="2">
    <source>
        <dbReference type="EMBL" id="XHV10543.1"/>
    </source>
</evidence>
<organism evidence="2">
    <name type="scientific">Caulobacter phage BL57</name>
    <dbReference type="NCBI Taxonomy" id="3348355"/>
    <lineage>
        <taxon>Viruses</taxon>
    </lineage>
</organism>
<accession>A0AB74UKU5</accession>
<feature type="region of interest" description="Disordered" evidence="1">
    <location>
        <begin position="35"/>
        <end position="88"/>
    </location>
</feature>
<name>A0AB74UKU5_9VIRU</name>
<feature type="compositionally biased region" description="Low complexity" evidence="1">
    <location>
        <begin position="75"/>
        <end position="86"/>
    </location>
</feature>
<proteinExistence type="predicted"/>